<proteinExistence type="predicted"/>
<dbReference type="KEGG" id="pgr:PGTG_21921"/>
<protein>
    <submittedName>
        <fullName evidence="2">Uncharacterized protein</fullName>
    </submittedName>
</protein>
<feature type="region of interest" description="Disordered" evidence="1">
    <location>
        <begin position="62"/>
        <end position="96"/>
    </location>
</feature>
<evidence type="ECO:0000313" key="2">
    <source>
        <dbReference type="EMBL" id="EHS63990.1"/>
    </source>
</evidence>
<dbReference type="AlphaFoldDB" id="H6QT41"/>
<dbReference type="OrthoDB" id="2509247at2759"/>
<accession>H6QT41</accession>
<name>H6QT41_PUCGT</name>
<evidence type="ECO:0000256" key="1">
    <source>
        <dbReference type="SAM" id="MobiDB-lite"/>
    </source>
</evidence>
<dbReference type="GeneID" id="13541949"/>
<keyword evidence="3" id="KW-1185">Reference proteome</keyword>
<gene>
    <name evidence="2" type="ORF">PGTG_21921</name>
</gene>
<dbReference type="HOGENOM" id="CLU_2373791_0_0_1"/>
<sequence>MPLEISCCAAQVGSPKKAPCRISNRPQYQPKAVVGSYPNRGHARSAHIGKLGQRRLRYLPQRDTPESLGGIGEVGSTLAPTSTPSNTVQQIKHLMN</sequence>
<dbReference type="VEuPathDB" id="FungiDB:PGTG_21921"/>
<dbReference type="RefSeq" id="XP_003889312.1">
    <property type="nucleotide sequence ID" value="XM_003889263.1"/>
</dbReference>
<reference evidence="3" key="1">
    <citation type="journal article" date="2011" name="Proc. Natl. Acad. Sci. U.S.A.">
        <title>Obligate biotrophy features unraveled by the genomic analysis of rust fungi.</title>
        <authorList>
            <person name="Duplessis S."/>
            <person name="Cuomo C.A."/>
            <person name="Lin Y.-C."/>
            <person name="Aerts A."/>
            <person name="Tisserant E."/>
            <person name="Veneault-Fourrey C."/>
            <person name="Joly D.L."/>
            <person name="Hacquard S."/>
            <person name="Amselem J."/>
            <person name="Cantarel B.L."/>
            <person name="Chiu R."/>
            <person name="Coutinho P.M."/>
            <person name="Feau N."/>
            <person name="Field M."/>
            <person name="Frey P."/>
            <person name="Gelhaye E."/>
            <person name="Goldberg J."/>
            <person name="Grabherr M.G."/>
            <person name="Kodira C.D."/>
            <person name="Kohler A."/>
            <person name="Kuees U."/>
            <person name="Lindquist E.A."/>
            <person name="Lucas S.M."/>
            <person name="Mago R."/>
            <person name="Mauceli E."/>
            <person name="Morin E."/>
            <person name="Murat C."/>
            <person name="Pangilinan J.L."/>
            <person name="Park R."/>
            <person name="Pearson M."/>
            <person name="Quesneville H."/>
            <person name="Rouhier N."/>
            <person name="Sakthikumar S."/>
            <person name="Salamov A.A."/>
            <person name="Schmutz J."/>
            <person name="Selles B."/>
            <person name="Shapiro H."/>
            <person name="Tanguay P."/>
            <person name="Tuskan G.A."/>
            <person name="Henrissat B."/>
            <person name="Van de Peer Y."/>
            <person name="Rouze P."/>
            <person name="Ellis J.G."/>
            <person name="Dodds P.N."/>
            <person name="Schein J.E."/>
            <person name="Zhong S."/>
            <person name="Hamelin R.C."/>
            <person name="Grigoriev I.V."/>
            <person name="Szabo L.J."/>
            <person name="Martin F."/>
        </authorList>
    </citation>
    <scope>NUCLEOTIDE SEQUENCE [LARGE SCALE GENOMIC DNA]</scope>
    <source>
        <strain evidence="3">CRL 75-36-700-3 / race SCCL</strain>
    </source>
</reference>
<feature type="compositionally biased region" description="Polar residues" evidence="1">
    <location>
        <begin position="78"/>
        <end position="90"/>
    </location>
</feature>
<dbReference type="EMBL" id="DS178305">
    <property type="protein sequence ID" value="EHS63990.1"/>
    <property type="molecule type" value="Genomic_DNA"/>
</dbReference>
<evidence type="ECO:0000313" key="3">
    <source>
        <dbReference type="Proteomes" id="UP000008783"/>
    </source>
</evidence>
<dbReference type="Proteomes" id="UP000008783">
    <property type="component" value="Unassembled WGS sequence"/>
</dbReference>
<organism evidence="2 3">
    <name type="scientific">Puccinia graminis f. sp. tritici (strain CRL 75-36-700-3 / race SCCL)</name>
    <name type="common">Black stem rust fungus</name>
    <dbReference type="NCBI Taxonomy" id="418459"/>
    <lineage>
        <taxon>Eukaryota</taxon>
        <taxon>Fungi</taxon>
        <taxon>Dikarya</taxon>
        <taxon>Basidiomycota</taxon>
        <taxon>Pucciniomycotina</taxon>
        <taxon>Pucciniomycetes</taxon>
        <taxon>Pucciniales</taxon>
        <taxon>Pucciniaceae</taxon>
        <taxon>Puccinia</taxon>
    </lineage>
</organism>
<dbReference type="InParanoid" id="H6QT41"/>